<dbReference type="SUPFAM" id="SSF56235">
    <property type="entry name" value="N-terminal nucleophile aminohydrolases (Ntn hydrolases)"/>
    <property type="match status" value="1"/>
</dbReference>
<evidence type="ECO:0000256" key="1">
    <source>
        <dbReference type="ARBA" id="ARBA00006625"/>
    </source>
</evidence>
<dbReference type="PANTHER" id="PTHR35527:SF2">
    <property type="entry name" value="HYDROLASE"/>
    <property type="match status" value="1"/>
</dbReference>
<comment type="similarity">
    <text evidence="1">Belongs to the peptidase C59 family.</text>
</comment>
<dbReference type="InterPro" id="IPR052193">
    <property type="entry name" value="Peptidase_C59"/>
</dbReference>
<evidence type="ECO:0000313" key="4">
    <source>
        <dbReference type="EMBL" id="OUK04653.1"/>
    </source>
</evidence>
<gene>
    <name evidence="4" type="ORF">BZZ03_06505</name>
</gene>
<dbReference type="InterPro" id="IPR029055">
    <property type="entry name" value="Ntn_hydrolases_N"/>
</dbReference>
<protein>
    <submittedName>
        <fullName evidence="4">Penicillin acylase</fullName>
    </submittedName>
</protein>
<dbReference type="CDD" id="cd00542">
    <property type="entry name" value="Ntn_PVA"/>
    <property type="match status" value="1"/>
</dbReference>
<dbReference type="InterPro" id="IPR029132">
    <property type="entry name" value="CBAH/NAAA_C"/>
</dbReference>
<dbReference type="GO" id="GO:0016787">
    <property type="term" value="F:hydrolase activity"/>
    <property type="evidence" value="ECO:0007669"/>
    <property type="project" value="UniProtKB-KW"/>
</dbReference>
<reference evidence="4 5" key="1">
    <citation type="submission" date="2017-02" db="EMBL/GenBank/DDBJ databases">
        <authorList>
            <person name="Peterson S.W."/>
        </authorList>
    </citation>
    <scope>NUCLEOTIDE SEQUENCE [LARGE SCALE GENOMIC DNA]</scope>
    <source>
        <strain evidence="4">159469</strain>
    </source>
</reference>
<dbReference type="EMBL" id="MUIZ01000003">
    <property type="protein sequence ID" value="OUK04653.1"/>
    <property type="molecule type" value="Genomic_DNA"/>
</dbReference>
<organism evidence="4 5">
    <name type="scientific">Lactococcus petauri</name>
    <dbReference type="NCBI Taxonomy" id="1940789"/>
    <lineage>
        <taxon>Bacteria</taxon>
        <taxon>Bacillati</taxon>
        <taxon>Bacillota</taxon>
        <taxon>Bacilli</taxon>
        <taxon>Lactobacillales</taxon>
        <taxon>Streptococcaceae</taxon>
        <taxon>Lactococcus</taxon>
    </lineage>
</organism>
<evidence type="ECO:0000313" key="5">
    <source>
        <dbReference type="Proteomes" id="UP000194606"/>
    </source>
</evidence>
<dbReference type="Pfam" id="PF02275">
    <property type="entry name" value="CBAH"/>
    <property type="match status" value="1"/>
</dbReference>
<dbReference type="AlphaFoldDB" id="A0A252CDN9"/>
<proteinExistence type="inferred from homology"/>
<accession>A0A252CDN9</accession>
<dbReference type="RefSeq" id="WP_086582808.1">
    <property type="nucleotide sequence ID" value="NZ_MUIZ01000003.1"/>
</dbReference>
<dbReference type="Proteomes" id="UP000194606">
    <property type="component" value="Unassembled WGS sequence"/>
</dbReference>
<keyword evidence="2" id="KW-0378">Hydrolase</keyword>
<comment type="caution">
    <text evidence="4">The sequence shown here is derived from an EMBL/GenBank/DDBJ whole genome shotgun (WGS) entry which is preliminary data.</text>
</comment>
<dbReference type="PANTHER" id="PTHR35527">
    <property type="entry name" value="CHOLOYLGLYCINE HYDROLASE"/>
    <property type="match status" value="1"/>
</dbReference>
<name>A0A252CDN9_9LACT</name>
<sequence length="297" mass="33624">MCTSIKMQAADESIVFARTMDWHSFIPEALVLPQNYQWKSVYNNRNISNVYTILGVGRNIPDLHADISDGVNIFGLSVQKLTFSNHSEYAEYAHEDKLQLAPFEFVTWALGNCRSVADLINQLESVQLMSDTFSHYKFGRSDLHFSAVDPTGRMINIEPRNGSFEIIENTIGVVTNAPKFEREILKLQDYMDLTTQPLAPNRISTGDFSGKPVFPGGFTPTSRFIRATILKERAILPADEQQNISEIWHILNAVTVPKSDGRSDTYTVYRSAVDLNSRTLYFQTYDSLSIISYPFPD</sequence>
<evidence type="ECO:0000256" key="2">
    <source>
        <dbReference type="ARBA" id="ARBA00022801"/>
    </source>
</evidence>
<evidence type="ECO:0000259" key="3">
    <source>
        <dbReference type="Pfam" id="PF02275"/>
    </source>
</evidence>
<dbReference type="Gene3D" id="3.60.60.10">
    <property type="entry name" value="Penicillin V Acylase, Chain A"/>
    <property type="match status" value="1"/>
</dbReference>
<feature type="domain" description="Choloylglycine hydrolase/NAAA C-terminal" evidence="3">
    <location>
        <begin position="2"/>
        <end position="293"/>
    </location>
</feature>